<reference evidence="2 3" key="1">
    <citation type="submission" date="2022-05" db="EMBL/GenBank/DDBJ databases">
        <authorList>
            <consortium name="Genoscope - CEA"/>
            <person name="William W."/>
        </authorList>
    </citation>
    <scope>NUCLEOTIDE SEQUENCE [LARGE SCALE GENOMIC DNA]</scope>
</reference>
<sequence length="234" mass="26822">MAFQVCQFFLLIALLLSSFDGITKSQATKPSKHGEVHRAKSEIDSLISKLTLDLKSLNEKETKAEAMQRDTAKLTPVAKEEIALLRSVQHLLEKLSKGNTSRYQSCMVWSGGKMPIRIATVSPLPKHFTISVAVNHREMLDRGRLTREDGEDLQVYYHDKGQQPFQIDRVISGLEQNQQLSTFDCRLQYHPTPLMTCLIFWSSVLRSAEVPWMILPKCTHFSTIFRVRRYRKNG</sequence>
<feature type="signal peptide" evidence="1">
    <location>
        <begin position="1"/>
        <end position="25"/>
    </location>
</feature>
<evidence type="ECO:0000256" key="1">
    <source>
        <dbReference type="SAM" id="SignalP"/>
    </source>
</evidence>
<comment type="caution">
    <text evidence="2">The sequence shown here is derived from an EMBL/GenBank/DDBJ whole genome shotgun (WGS) entry which is preliminary data.</text>
</comment>
<feature type="chain" id="PRO_5045707387" evidence="1">
    <location>
        <begin position="26"/>
        <end position="234"/>
    </location>
</feature>
<evidence type="ECO:0000313" key="3">
    <source>
        <dbReference type="Proteomes" id="UP001159427"/>
    </source>
</evidence>
<dbReference type="Proteomes" id="UP001159427">
    <property type="component" value="Unassembled WGS sequence"/>
</dbReference>
<accession>A0ABN8SCC1</accession>
<keyword evidence="1" id="KW-0732">Signal</keyword>
<keyword evidence="3" id="KW-1185">Reference proteome</keyword>
<evidence type="ECO:0000313" key="2">
    <source>
        <dbReference type="EMBL" id="CAH3188451.1"/>
    </source>
</evidence>
<protein>
    <submittedName>
        <fullName evidence="2">Uncharacterized protein</fullName>
    </submittedName>
</protein>
<gene>
    <name evidence="2" type="ORF">PEVE_00018557</name>
</gene>
<name>A0ABN8SCC1_9CNID</name>
<dbReference type="EMBL" id="CALNXI010002514">
    <property type="protein sequence ID" value="CAH3188451.1"/>
    <property type="molecule type" value="Genomic_DNA"/>
</dbReference>
<organism evidence="2 3">
    <name type="scientific">Porites evermanni</name>
    <dbReference type="NCBI Taxonomy" id="104178"/>
    <lineage>
        <taxon>Eukaryota</taxon>
        <taxon>Metazoa</taxon>
        <taxon>Cnidaria</taxon>
        <taxon>Anthozoa</taxon>
        <taxon>Hexacorallia</taxon>
        <taxon>Scleractinia</taxon>
        <taxon>Fungiina</taxon>
        <taxon>Poritidae</taxon>
        <taxon>Porites</taxon>
    </lineage>
</organism>
<proteinExistence type="predicted"/>